<comment type="caution">
    <text evidence="3">The sequence shown here is derived from an EMBL/GenBank/DDBJ whole genome shotgun (WGS) entry which is preliminary data.</text>
</comment>
<protein>
    <submittedName>
        <fullName evidence="3">Glucose 1-dehydrogenase</fullName>
    </submittedName>
</protein>
<dbReference type="EMBL" id="BAAARK010000015">
    <property type="protein sequence ID" value="GAA2670557.1"/>
    <property type="molecule type" value="Genomic_DNA"/>
</dbReference>
<gene>
    <name evidence="3" type="ORF">GCM10009864_45810</name>
</gene>
<dbReference type="InterPro" id="IPR002347">
    <property type="entry name" value="SDR_fam"/>
</dbReference>
<evidence type="ECO:0000256" key="1">
    <source>
        <dbReference type="ARBA" id="ARBA00006484"/>
    </source>
</evidence>
<dbReference type="Proteomes" id="UP001500994">
    <property type="component" value="Unassembled WGS sequence"/>
</dbReference>
<dbReference type="Pfam" id="PF13561">
    <property type="entry name" value="adh_short_C2"/>
    <property type="match status" value="1"/>
</dbReference>
<evidence type="ECO:0000313" key="4">
    <source>
        <dbReference type="Proteomes" id="UP001500994"/>
    </source>
</evidence>
<dbReference type="PANTHER" id="PTHR43639">
    <property type="entry name" value="OXIDOREDUCTASE, SHORT-CHAIN DEHYDROGENASE/REDUCTASE FAMILY (AFU_ORTHOLOGUE AFUA_5G02870)"/>
    <property type="match status" value="1"/>
</dbReference>
<evidence type="ECO:0000256" key="2">
    <source>
        <dbReference type="ARBA" id="ARBA00023002"/>
    </source>
</evidence>
<dbReference type="SUPFAM" id="SSF51735">
    <property type="entry name" value="NAD(P)-binding Rossmann-fold domains"/>
    <property type="match status" value="1"/>
</dbReference>
<dbReference type="InterPro" id="IPR036291">
    <property type="entry name" value="NAD(P)-bd_dom_sf"/>
</dbReference>
<dbReference type="PROSITE" id="PS00061">
    <property type="entry name" value="ADH_SHORT"/>
    <property type="match status" value="1"/>
</dbReference>
<accession>A0ABN3S899</accession>
<evidence type="ECO:0000313" key="3">
    <source>
        <dbReference type="EMBL" id="GAA2670557.1"/>
    </source>
</evidence>
<organism evidence="3 4">
    <name type="scientific">Streptomyces lunalinharesii</name>
    <dbReference type="NCBI Taxonomy" id="333384"/>
    <lineage>
        <taxon>Bacteria</taxon>
        <taxon>Bacillati</taxon>
        <taxon>Actinomycetota</taxon>
        <taxon>Actinomycetes</taxon>
        <taxon>Kitasatosporales</taxon>
        <taxon>Streptomycetaceae</taxon>
        <taxon>Streptomyces</taxon>
    </lineage>
</organism>
<reference evidence="3 4" key="1">
    <citation type="journal article" date="2019" name="Int. J. Syst. Evol. Microbiol.">
        <title>The Global Catalogue of Microorganisms (GCM) 10K type strain sequencing project: providing services to taxonomists for standard genome sequencing and annotation.</title>
        <authorList>
            <consortium name="The Broad Institute Genomics Platform"/>
            <consortium name="The Broad Institute Genome Sequencing Center for Infectious Disease"/>
            <person name="Wu L."/>
            <person name="Ma J."/>
        </authorList>
    </citation>
    <scope>NUCLEOTIDE SEQUENCE [LARGE SCALE GENOMIC DNA]</scope>
    <source>
        <strain evidence="3 4">JCM 16374</strain>
    </source>
</reference>
<sequence length="250" mass="26268">MTSDTARLDGKVAVITGAGRGQGATEARLFVACGARVVLGDVREEEGRALVAELGDAARFVRHDVTDADGWRTVVDTAVTAFGRLDVLVNNAALWRTAPVDQETRENFELLMRVNLLGPFLGIQAAVPALRDAGGGSIVNISSTAGLRGIPGHSAYGASKFGLRGLTKSAALDLAGDRIRVNSVHPGMIDTPMVADVLGPTPGEQEWPRVPLRRVGRPDEVAELVRFLASDAAAYITGAEFAVDGGLTTR</sequence>
<proteinExistence type="inferred from homology"/>
<dbReference type="RefSeq" id="WP_344578995.1">
    <property type="nucleotide sequence ID" value="NZ_BAAARK010000015.1"/>
</dbReference>
<dbReference type="InterPro" id="IPR020904">
    <property type="entry name" value="Sc_DH/Rdtase_CS"/>
</dbReference>
<dbReference type="Gene3D" id="3.40.50.720">
    <property type="entry name" value="NAD(P)-binding Rossmann-like Domain"/>
    <property type="match status" value="1"/>
</dbReference>
<dbReference type="PRINTS" id="PR00080">
    <property type="entry name" value="SDRFAMILY"/>
</dbReference>
<comment type="similarity">
    <text evidence="1">Belongs to the short-chain dehydrogenases/reductases (SDR) family.</text>
</comment>
<name>A0ABN3S899_9ACTN</name>
<keyword evidence="4" id="KW-1185">Reference proteome</keyword>
<dbReference type="NCBIfam" id="NF005559">
    <property type="entry name" value="PRK07231.1"/>
    <property type="match status" value="1"/>
</dbReference>
<dbReference type="PRINTS" id="PR00081">
    <property type="entry name" value="GDHRDH"/>
</dbReference>
<dbReference type="PANTHER" id="PTHR43639:SF1">
    <property type="entry name" value="SHORT-CHAIN DEHYDROGENASE_REDUCTASE FAMILY PROTEIN"/>
    <property type="match status" value="1"/>
</dbReference>
<keyword evidence="2" id="KW-0560">Oxidoreductase</keyword>